<keyword evidence="3" id="KW-0998">Cell outer membrane</keyword>
<feature type="chain" id="PRO_5047260230" evidence="6">
    <location>
        <begin position="29"/>
        <end position="181"/>
    </location>
</feature>
<dbReference type="PANTHER" id="PTHR30329:SF21">
    <property type="entry name" value="LIPOPROTEIN YIAD-RELATED"/>
    <property type="match status" value="1"/>
</dbReference>
<evidence type="ECO:0000256" key="6">
    <source>
        <dbReference type="SAM" id="SignalP"/>
    </source>
</evidence>
<evidence type="ECO:0000256" key="2">
    <source>
        <dbReference type="ARBA" id="ARBA00023136"/>
    </source>
</evidence>
<dbReference type="InterPro" id="IPR050330">
    <property type="entry name" value="Bact_OuterMem_StrucFunc"/>
</dbReference>
<dbReference type="RefSeq" id="WP_335734154.1">
    <property type="nucleotide sequence ID" value="NZ_JALAAR010000001.1"/>
</dbReference>
<protein>
    <submittedName>
        <fullName evidence="8">OmpA family protein</fullName>
    </submittedName>
</protein>
<evidence type="ECO:0000313" key="8">
    <source>
        <dbReference type="EMBL" id="MEH8015733.1"/>
    </source>
</evidence>
<feature type="signal peptide" evidence="6">
    <location>
        <begin position="1"/>
        <end position="28"/>
    </location>
</feature>
<comment type="subcellular location">
    <subcellularLocation>
        <location evidence="1">Cell outer membrane</location>
    </subcellularLocation>
</comment>
<gene>
    <name evidence="8" type="ORF">MN202_00675</name>
</gene>
<dbReference type="PROSITE" id="PS01068">
    <property type="entry name" value="OMPA_1"/>
    <property type="match status" value="1"/>
</dbReference>
<dbReference type="Gene3D" id="3.30.1330.60">
    <property type="entry name" value="OmpA-like domain"/>
    <property type="match status" value="1"/>
</dbReference>
<feature type="region of interest" description="Disordered" evidence="5">
    <location>
        <begin position="148"/>
        <end position="167"/>
    </location>
</feature>
<keyword evidence="6" id="KW-0732">Signal</keyword>
<dbReference type="InterPro" id="IPR036737">
    <property type="entry name" value="OmpA-like_sf"/>
</dbReference>
<proteinExistence type="predicted"/>
<dbReference type="PANTHER" id="PTHR30329">
    <property type="entry name" value="STATOR ELEMENT OF FLAGELLAR MOTOR COMPLEX"/>
    <property type="match status" value="1"/>
</dbReference>
<evidence type="ECO:0000313" key="9">
    <source>
        <dbReference type="Proteomes" id="UP001375382"/>
    </source>
</evidence>
<evidence type="ECO:0000259" key="7">
    <source>
        <dbReference type="PROSITE" id="PS51123"/>
    </source>
</evidence>
<dbReference type="Proteomes" id="UP001375382">
    <property type="component" value="Unassembled WGS sequence"/>
</dbReference>
<dbReference type="PRINTS" id="PR01021">
    <property type="entry name" value="OMPADOMAIN"/>
</dbReference>
<name>A0ABU8C1D2_9GAMM</name>
<dbReference type="EMBL" id="JALAAR010000001">
    <property type="protein sequence ID" value="MEH8015733.1"/>
    <property type="molecule type" value="Genomic_DNA"/>
</dbReference>
<dbReference type="InterPro" id="IPR006664">
    <property type="entry name" value="OMP_bac"/>
</dbReference>
<dbReference type="PRINTS" id="PR01023">
    <property type="entry name" value="NAFLGMOTY"/>
</dbReference>
<evidence type="ECO:0000256" key="1">
    <source>
        <dbReference type="ARBA" id="ARBA00004442"/>
    </source>
</evidence>
<keyword evidence="9" id="KW-1185">Reference proteome</keyword>
<evidence type="ECO:0000256" key="5">
    <source>
        <dbReference type="SAM" id="MobiDB-lite"/>
    </source>
</evidence>
<keyword evidence="2 4" id="KW-0472">Membrane</keyword>
<accession>A0ABU8C1D2</accession>
<dbReference type="InterPro" id="IPR006690">
    <property type="entry name" value="OMPA-like_CS"/>
</dbReference>
<comment type="caution">
    <text evidence="8">The sequence shown here is derived from an EMBL/GenBank/DDBJ whole genome shotgun (WGS) entry which is preliminary data.</text>
</comment>
<dbReference type="SUPFAM" id="SSF103088">
    <property type="entry name" value="OmpA-like"/>
    <property type="match status" value="1"/>
</dbReference>
<evidence type="ECO:0000256" key="3">
    <source>
        <dbReference type="ARBA" id="ARBA00023237"/>
    </source>
</evidence>
<evidence type="ECO:0000256" key="4">
    <source>
        <dbReference type="PROSITE-ProRule" id="PRU00473"/>
    </source>
</evidence>
<feature type="domain" description="OmpA-like" evidence="7">
    <location>
        <begin position="66"/>
        <end position="181"/>
    </location>
</feature>
<dbReference type="PROSITE" id="PS51123">
    <property type="entry name" value="OMPA_2"/>
    <property type="match status" value="1"/>
</dbReference>
<dbReference type="InterPro" id="IPR006665">
    <property type="entry name" value="OmpA-like"/>
</dbReference>
<organism evidence="8 9">
    <name type="scientific">Rheinheimera muenzenbergensis</name>
    <dbReference type="NCBI Taxonomy" id="1193628"/>
    <lineage>
        <taxon>Bacteria</taxon>
        <taxon>Pseudomonadati</taxon>
        <taxon>Pseudomonadota</taxon>
        <taxon>Gammaproteobacteria</taxon>
        <taxon>Chromatiales</taxon>
        <taxon>Chromatiaceae</taxon>
        <taxon>Rheinheimera</taxon>
    </lineage>
</organism>
<dbReference type="CDD" id="cd07185">
    <property type="entry name" value="OmpA_C-like"/>
    <property type="match status" value="1"/>
</dbReference>
<reference evidence="8 9" key="1">
    <citation type="journal article" date="2023" name="Ecotoxicol. Environ. Saf.">
        <title>Mercury remediation potential of mercury-resistant strain Rheinheimera metallidurans sp. nov. isolated from a municipal waste dumping site.</title>
        <authorList>
            <person name="Yadav V."/>
            <person name="Manjhi A."/>
            <person name="Vadakedath N."/>
        </authorList>
    </citation>
    <scope>NUCLEOTIDE SEQUENCE [LARGE SCALE GENOMIC DNA]</scope>
    <source>
        <strain evidence="8 9">E-49</strain>
    </source>
</reference>
<dbReference type="Pfam" id="PF00691">
    <property type="entry name" value="OmpA"/>
    <property type="match status" value="1"/>
</dbReference>
<sequence length="181" mass="18842">MPTLSLPTSSLIAAVFAALLTTGCVSTAKDSPDTAQAEVNSNGQAAMLFSTRLQAVDGVQTTAVADNSVKVAFSGNTMFARDGTGLSATSQQQLLQVAVALKESNYSTALVLGHTDSSGQLAYNNTLSQQRADQVRAFLLQQGVSPEQLTAQGRGPAEPIADNNTAQGRAANRRVELIVVF</sequence>